<keyword evidence="5" id="KW-0732">Signal</keyword>
<feature type="compositionally biased region" description="Basic and acidic residues" evidence="4">
    <location>
        <begin position="102"/>
        <end position="112"/>
    </location>
</feature>
<evidence type="ECO:0000256" key="4">
    <source>
        <dbReference type="SAM" id="MobiDB-lite"/>
    </source>
</evidence>
<keyword evidence="1" id="KW-0479">Metal-binding</keyword>
<dbReference type="GO" id="GO:0016491">
    <property type="term" value="F:oxidoreductase activity"/>
    <property type="evidence" value="ECO:0007669"/>
    <property type="project" value="InterPro"/>
</dbReference>
<dbReference type="Gene3D" id="3.40.50.740">
    <property type="match status" value="1"/>
</dbReference>
<organism evidence="7 8">
    <name type="scientific">Fundidesulfovibrio magnetotacticus</name>
    <dbReference type="NCBI Taxonomy" id="2730080"/>
    <lineage>
        <taxon>Bacteria</taxon>
        <taxon>Pseudomonadati</taxon>
        <taxon>Thermodesulfobacteriota</taxon>
        <taxon>Desulfovibrionia</taxon>
        <taxon>Desulfovibrionales</taxon>
        <taxon>Desulfovibrionaceae</taxon>
        <taxon>Fundidesulfovibrio</taxon>
    </lineage>
</organism>
<feature type="signal peptide" evidence="5">
    <location>
        <begin position="1"/>
        <end position="20"/>
    </location>
</feature>
<feature type="chain" id="PRO_5028951230" evidence="5">
    <location>
        <begin position="21"/>
        <end position="680"/>
    </location>
</feature>
<evidence type="ECO:0000313" key="7">
    <source>
        <dbReference type="EMBL" id="GFK95033.1"/>
    </source>
</evidence>
<dbReference type="InterPro" id="IPR009010">
    <property type="entry name" value="Asp_de-COase-like_dom_sf"/>
</dbReference>
<evidence type="ECO:0000256" key="2">
    <source>
        <dbReference type="ARBA" id="ARBA00023004"/>
    </source>
</evidence>
<dbReference type="Proteomes" id="UP000494245">
    <property type="component" value="Unassembled WGS sequence"/>
</dbReference>
<dbReference type="PROSITE" id="PS51318">
    <property type="entry name" value="TAT"/>
    <property type="match status" value="1"/>
</dbReference>
<reference evidence="7 8" key="1">
    <citation type="submission" date="2020-04" db="EMBL/GenBank/DDBJ databases">
        <authorList>
            <consortium name="Desulfovibrio sp. FSS-1 genome sequencing consortium"/>
            <person name="Shimoshige H."/>
            <person name="Kobayashi H."/>
            <person name="Maekawa T."/>
        </authorList>
    </citation>
    <scope>NUCLEOTIDE SEQUENCE [LARGE SCALE GENOMIC DNA]</scope>
    <source>
        <strain evidence="7 8">SIID29052-01</strain>
    </source>
</reference>
<dbReference type="Pfam" id="PF00384">
    <property type="entry name" value="Molybdopterin"/>
    <property type="match status" value="1"/>
</dbReference>
<keyword evidence="8" id="KW-1185">Reference proteome</keyword>
<dbReference type="Gene3D" id="3.30.2070.10">
    <property type="entry name" value="Formate dehydrogenase/DMSO reductase"/>
    <property type="match status" value="1"/>
</dbReference>
<dbReference type="InterPro" id="IPR006963">
    <property type="entry name" value="Mopterin_OxRdtase_4Fe-4S_dom"/>
</dbReference>
<keyword evidence="2" id="KW-0408">Iron</keyword>
<evidence type="ECO:0000256" key="1">
    <source>
        <dbReference type="ARBA" id="ARBA00022723"/>
    </source>
</evidence>
<dbReference type="PANTHER" id="PTHR43742">
    <property type="entry name" value="TRIMETHYLAMINE-N-OXIDE REDUCTASE"/>
    <property type="match status" value="1"/>
</dbReference>
<dbReference type="Gene3D" id="3.40.228.10">
    <property type="entry name" value="Dimethylsulfoxide Reductase, domain 2"/>
    <property type="match status" value="1"/>
</dbReference>
<dbReference type="PANTHER" id="PTHR43742:SF6">
    <property type="entry name" value="OXIDOREDUCTASE YYAE-RELATED"/>
    <property type="match status" value="1"/>
</dbReference>
<dbReference type="InterPro" id="IPR006656">
    <property type="entry name" value="Mopterin_OxRdtase"/>
</dbReference>
<dbReference type="PROSITE" id="PS51669">
    <property type="entry name" value="4FE4S_MOW_BIS_MGD"/>
    <property type="match status" value="1"/>
</dbReference>
<sequence>MGFGRRRFVGLAAGFAAATAAGTALSPAPWRLARDAYTRAQDRPDLPQPPREPLEEAFTTSLACPSGQGLRVLLASGRPVRCLGREDHPLSFGAATPLAQSEPRELHRPDRVRSPLLKKDGAFVPISWAAAMDLLVERLRAAGGDILAVGPPRPGTLAALLDVFLERLGAASAPRMPSEGLQAARAARIMGLDARPGYDLDNARDVVAAGSDLFGSLPASPHLRRAWAGRAGRGICLAPVRPDWACLCERWAPMAAGSGAFLALGAARDLASMGRIKGDWPDLAEFLALVQARFGPVEVERATGVPAEVQREVALRVAAGALFAPGAPEGAGPGLAPFVAGYALMALAQGVNRPGGLFLTRPLSPLASGGDLPAVLRALAMGRASAPGVLLLVEADPLSALPRPELTARALARAAFRTAFTPVMTASARLCDLILPAPMPLERHGDVETPHGLAFATYGLALPLVRPQADARHPGDVLAHLARRLGVPLEHGSFPEALESRVADLEASGGYVASGTPPWRVLAGEPLPAPQAGLQEALVRGGLWCDPRPVPARGMSLGARFLARALAPEPIDLGLPLRLAVSGSGFPGPEPWRPEADGARWPEVRVSGATAAASRVKAGQTALLRGREGEARVRVALDETVMDGHVAARARDVLAAAAFASGPEGSVPAWDGTPLALEKA</sequence>
<dbReference type="RefSeq" id="WP_173085670.1">
    <property type="nucleotide sequence ID" value="NZ_BLTE01000013.1"/>
</dbReference>
<dbReference type="InterPro" id="IPR006311">
    <property type="entry name" value="TAT_signal"/>
</dbReference>
<evidence type="ECO:0000256" key="3">
    <source>
        <dbReference type="ARBA" id="ARBA00023014"/>
    </source>
</evidence>
<dbReference type="InterPro" id="IPR050612">
    <property type="entry name" value="Prok_Mopterin_Oxidored"/>
</dbReference>
<protein>
    <submittedName>
        <fullName evidence="7">Menaquinone reductase, molybdopterin-binding-like subunit</fullName>
    </submittedName>
</protein>
<evidence type="ECO:0000256" key="5">
    <source>
        <dbReference type="SAM" id="SignalP"/>
    </source>
</evidence>
<evidence type="ECO:0000259" key="6">
    <source>
        <dbReference type="PROSITE" id="PS51669"/>
    </source>
</evidence>
<dbReference type="SUPFAM" id="SSF53706">
    <property type="entry name" value="Formate dehydrogenase/DMSO reductase, domains 1-3"/>
    <property type="match status" value="1"/>
</dbReference>
<dbReference type="GO" id="GO:0046872">
    <property type="term" value="F:metal ion binding"/>
    <property type="evidence" value="ECO:0007669"/>
    <property type="project" value="UniProtKB-KW"/>
</dbReference>
<feature type="domain" description="4Fe-4S Mo/W bis-MGD-type" evidence="6">
    <location>
        <begin position="54"/>
        <end position="110"/>
    </location>
</feature>
<name>A0A6V8LRB9_9BACT</name>
<accession>A0A6V8LRB9</accession>
<keyword evidence="3" id="KW-0411">Iron-sulfur</keyword>
<gene>
    <name evidence="7" type="primary">qrcB</name>
    <name evidence="7" type="ORF">NNJEOMEG_02881</name>
</gene>
<dbReference type="EMBL" id="BLTE01000013">
    <property type="protein sequence ID" value="GFK95033.1"/>
    <property type="molecule type" value="Genomic_DNA"/>
</dbReference>
<dbReference type="SUPFAM" id="SSF50692">
    <property type="entry name" value="ADC-like"/>
    <property type="match status" value="1"/>
</dbReference>
<proteinExistence type="predicted"/>
<evidence type="ECO:0000313" key="8">
    <source>
        <dbReference type="Proteomes" id="UP000494245"/>
    </source>
</evidence>
<feature type="region of interest" description="Disordered" evidence="4">
    <location>
        <begin position="93"/>
        <end position="112"/>
    </location>
</feature>
<reference evidence="7 8" key="2">
    <citation type="submission" date="2020-05" db="EMBL/GenBank/DDBJ databases">
        <title>Draft genome sequence of Desulfovibrio sp. strainFSS-1.</title>
        <authorList>
            <person name="Shimoshige H."/>
            <person name="Kobayashi H."/>
            <person name="Maekawa T."/>
        </authorList>
    </citation>
    <scope>NUCLEOTIDE SEQUENCE [LARGE SCALE GENOMIC DNA]</scope>
    <source>
        <strain evidence="7 8">SIID29052-01</strain>
    </source>
</reference>
<comment type="caution">
    <text evidence="7">The sequence shown here is derived from an EMBL/GenBank/DDBJ whole genome shotgun (WGS) entry which is preliminary data.</text>
</comment>
<dbReference type="AlphaFoldDB" id="A0A6V8LRB9"/>
<dbReference type="GO" id="GO:0051536">
    <property type="term" value="F:iron-sulfur cluster binding"/>
    <property type="evidence" value="ECO:0007669"/>
    <property type="project" value="UniProtKB-KW"/>
</dbReference>